<proteinExistence type="predicted"/>
<accession>A0ABU6NDC5</accession>
<evidence type="ECO:0000313" key="1">
    <source>
        <dbReference type="EMBL" id="MED3564189.1"/>
    </source>
</evidence>
<dbReference type="Proteomes" id="UP001330749">
    <property type="component" value="Unassembled WGS sequence"/>
</dbReference>
<dbReference type="EMBL" id="JARMQG010000282">
    <property type="protein sequence ID" value="MED3564189.1"/>
    <property type="molecule type" value="Genomic_DNA"/>
</dbReference>
<organism evidence="1 2">
    <name type="scientific">Bacillus xiapuensis</name>
    <dbReference type="NCBI Taxonomy" id="2014075"/>
    <lineage>
        <taxon>Bacteria</taxon>
        <taxon>Bacillati</taxon>
        <taxon>Bacillota</taxon>
        <taxon>Bacilli</taxon>
        <taxon>Bacillales</taxon>
        <taxon>Bacillaceae</taxon>
        <taxon>Bacillus</taxon>
    </lineage>
</organism>
<sequence length="56" mass="6644">MQFSEGARLRKERKDKDEKCLHGTIEKEYYNDMATGDYVCTFCGEQRWTKAGFEQD</sequence>
<comment type="caution">
    <text evidence="1">The sequence shown here is derived from an EMBL/GenBank/DDBJ whole genome shotgun (WGS) entry which is preliminary data.</text>
</comment>
<reference evidence="1 2" key="1">
    <citation type="submission" date="2023-03" db="EMBL/GenBank/DDBJ databases">
        <title>Bacillus Genome Sequencing.</title>
        <authorList>
            <person name="Dunlap C."/>
        </authorList>
    </citation>
    <scope>NUCLEOTIDE SEQUENCE [LARGE SCALE GENOMIC DNA]</scope>
    <source>
        <strain evidence="1 2">B-14544</strain>
    </source>
</reference>
<keyword evidence="2" id="KW-1185">Reference proteome</keyword>
<gene>
    <name evidence="1" type="ORF">P4447_17355</name>
</gene>
<protein>
    <submittedName>
        <fullName evidence="1">Uncharacterized protein</fullName>
    </submittedName>
</protein>
<evidence type="ECO:0000313" key="2">
    <source>
        <dbReference type="Proteomes" id="UP001330749"/>
    </source>
</evidence>
<name>A0ABU6NDC5_9BACI</name>
<dbReference type="RefSeq" id="WP_327969308.1">
    <property type="nucleotide sequence ID" value="NZ_JARMQG010000282.1"/>
</dbReference>